<dbReference type="Gene3D" id="2.40.128.200">
    <property type="match status" value="1"/>
</dbReference>
<dbReference type="SUPFAM" id="SSF141488">
    <property type="entry name" value="YdhA-like"/>
    <property type="match status" value="1"/>
</dbReference>
<feature type="signal peptide" evidence="5">
    <location>
        <begin position="1"/>
        <end position="21"/>
    </location>
</feature>
<dbReference type="STRING" id="721133.SAMN05216176_10244"/>
<dbReference type="eggNOG" id="COG3895">
    <property type="taxonomic scope" value="Bacteria"/>
</dbReference>
<evidence type="ECO:0000313" key="7">
    <source>
        <dbReference type="EMBL" id="EKF44123.1"/>
    </source>
</evidence>
<evidence type="ECO:0000259" key="6">
    <source>
        <dbReference type="Pfam" id="PF09864"/>
    </source>
</evidence>
<comment type="caution">
    <text evidence="7">The sequence shown here is derived from an EMBL/GenBank/DDBJ whole genome shotgun (WGS) entry which is preliminary data.</text>
</comment>
<keyword evidence="2" id="KW-0472">Membrane</keyword>
<dbReference type="Proteomes" id="UP000007374">
    <property type="component" value="Unassembled WGS sequence"/>
</dbReference>
<dbReference type="EMBL" id="AMSI01000001">
    <property type="protein sequence ID" value="EKF44123.1"/>
    <property type="molecule type" value="Genomic_DNA"/>
</dbReference>
<dbReference type="Pfam" id="PF09864">
    <property type="entry name" value="MliC"/>
    <property type="match status" value="1"/>
</dbReference>
<evidence type="ECO:0000256" key="1">
    <source>
        <dbReference type="ARBA" id="ARBA00022729"/>
    </source>
</evidence>
<keyword evidence="1 5" id="KW-0732">Signal</keyword>
<dbReference type="PATRIC" id="fig|1231190.3.peg.49"/>
<dbReference type="RefSeq" id="WP_009449199.1">
    <property type="nucleotide sequence ID" value="NZ_AMSI01000001.1"/>
</dbReference>
<feature type="chain" id="PRO_5003862038" description="C-type lysozyme inhibitor domain-containing protein" evidence="5">
    <location>
        <begin position="22"/>
        <end position="115"/>
    </location>
</feature>
<name>K2N9G0_9HYPH</name>
<dbReference type="OrthoDB" id="120729at2"/>
<evidence type="ECO:0000256" key="2">
    <source>
        <dbReference type="ARBA" id="ARBA00023136"/>
    </source>
</evidence>
<dbReference type="AlphaFoldDB" id="K2N9G0"/>
<dbReference type="InterPro" id="IPR036328">
    <property type="entry name" value="MliC_sf"/>
</dbReference>
<keyword evidence="3" id="KW-0564">Palmitate</keyword>
<dbReference type="InterPro" id="IPR018660">
    <property type="entry name" value="MliC"/>
</dbReference>
<keyword evidence="8" id="KW-1185">Reference proteome</keyword>
<evidence type="ECO:0000256" key="5">
    <source>
        <dbReference type="SAM" id="SignalP"/>
    </source>
</evidence>
<gene>
    <name evidence="7" type="ORF">NA8A_00235</name>
</gene>
<organism evidence="7 8">
    <name type="scientific">Nitratireductor indicus C115</name>
    <dbReference type="NCBI Taxonomy" id="1231190"/>
    <lineage>
        <taxon>Bacteria</taxon>
        <taxon>Pseudomonadati</taxon>
        <taxon>Pseudomonadota</taxon>
        <taxon>Alphaproteobacteria</taxon>
        <taxon>Hyphomicrobiales</taxon>
        <taxon>Phyllobacteriaceae</taxon>
        <taxon>Nitratireductor</taxon>
    </lineage>
</organism>
<keyword evidence="4" id="KW-0449">Lipoprotein</keyword>
<sequence length="115" mass="12199">MRGFAAITVSVLAGSVSTVQADVLQIELPGAVEQVEAVYRCPDTEISATYYNAESNALAVLRFGDQTLVMTNVLAASGAKYAGGPYVWWTKGETADLYDLMKGEDAAPVSCTEVK</sequence>
<proteinExistence type="predicted"/>
<evidence type="ECO:0000256" key="4">
    <source>
        <dbReference type="ARBA" id="ARBA00023288"/>
    </source>
</evidence>
<evidence type="ECO:0000256" key="3">
    <source>
        <dbReference type="ARBA" id="ARBA00023139"/>
    </source>
</evidence>
<evidence type="ECO:0000313" key="8">
    <source>
        <dbReference type="Proteomes" id="UP000007374"/>
    </source>
</evidence>
<feature type="domain" description="C-type lysozyme inhibitor" evidence="6">
    <location>
        <begin position="39"/>
        <end position="103"/>
    </location>
</feature>
<reference evidence="7 8" key="1">
    <citation type="journal article" date="2012" name="J. Bacteriol.">
        <title>Genome Sequence of Nitratireductor indicus Type Strain C115.</title>
        <authorList>
            <person name="Lai Q."/>
            <person name="Li G."/>
            <person name="Yu Z."/>
            <person name="Shao Z."/>
        </authorList>
    </citation>
    <scope>NUCLEOTIDE SEQUENCE [LARGE SCALE GENOMIC DNA]</scope>
    <source>
        <strain evidence="7 8">C115</strain>
    </source>
</reference>
<accession>K2N9G0</accession>
<protein>
    <recommendedName>
        <fullName evidence="6">C-type lysozyme inhibitor domain-containing protein</fullName>
    </recommendedName>
</protein>